<keyword evidence="3 7" id="KW-0812">Transmembrane</keyword>
<feature type="transmembrane region" description="Helical" evidence="7">
    <location>
        <begin position="465"/>
        <end position="486"/>
    </location>
</feature>
<dbReference type="Proteomes" id="UP001172102">
    <property type="component" value="Unassembled WGS sequence"/>
</dbReference>
<dbReference type="AlphaFoldDB" id="A0AA40A321"/>
<accession>A0AA40A321</accession>
<keyword evidence="2" id="KW-0926">Vacuole</keyword>
<protein>
    <recommendedName>
        <fullName evidence="8">SPX domain-containing protein</fullName>
    </recommendedName>
</protein>
<keyword evidence="10" id="KW-1185">Reference proteome</keyword>
<dbReference type="PANTHER" id="PTHR46140">
    <property type="entry name" value="VACUOLAR TRANSPORTER CHAPERONE 1-RELATED"/>
    <property type="match status" value="1"/>
</dbReference>
<evidence type="ECO:0000313" key="10">
    <source>
        <dbReference type="Proteomes" id="UP001172102"/>
    </source>
</evidence>
<dbReference type="EMBL" id="JAUKUA010000006">
    <property type="protein sequence ID" value="KAK0708376.1"/>
    <property type="molecule type" value="Genomic_DNA"/>
</dbReference>
<gene>
    <name evidence="9" type="ORF">B0H67DRAFT_648448</name>
</gene>
<evidence type="ECO:0000256" key="7">
    <source>
        <dbReference type="SAM" id="Phobius"/>
    </source>
</evidence>
<sequence length="503" mass="55900">MKYGEQFERESVPQWSLHNLDYNSLKHHIKVHTTKDQAIAIAIPGYQDITLRKFEDELYTELCRQHDRVDLFVASKADEIARRLHYVSNQIHRLLLRCAVSRRDGMSLKRQRRFAKYEQDLLRCREDVRSLQRFVNAQVVAFRKILKKYRKWTGSSSLGSRFRDTILSHPKSFTKRDFSLLQAECDDLLATLRAASPADVSGLGSPATESSPPSIRRVEAVSPSETIVVQEPPPPPHAGYWNEYDCGSEADDAEQNSDSRYAIYINPDDAGFPGIAAIASFFTAPVRKVNEWMKVRSPSDLDHNNQAEADENGPLLPSLSISPYGTARVNADYFAQTLGAGAGSETEADDDLNQPSRRGSYGYESSNEEFPTGYKAHYAALPSVQAQSLALYRERVLFWGTWWCFLASYLLMGIAALLIMTGRHKLRLEVDAGVTLGIMTSLGAACAALGMSFSRQDVLGCGAKLAVWTAFMTVCVLNGILLVLVVGNAPLPLAGKLFGHGIQ</sequence>
<feature type="compositionally biased region" description="Polar residues" evidence="6">
    <location>
        <begin position="353"/>
        <end position="366"/>
    </location>
</feature>
<evidence type="ECO:0000313" key="9">
    <source>
        <dbReference type="EMBL" id="KAK0708376.1"/>
    </source>
</evidence>
<evidence type="ECO:0000256" key="6">
    <source>
        <dbReference type="SAM" id="MobiDB-lite"/>
    </source>
</evidence>
<keyword evidence="5 7" id="KW-0472">Membrane</keyword>
<evidence type="ECO:0000256" key="1">
    <source>
        <dbReference type="ARBA" id="ARBA00004128"/>
    </source>
</evidence>
<comment type="caution">
    <text evidence="9">The sequence shown here is derived from an EMBL/GenBank/DDBJ whole genome shotgun (WGS) entry which is preliminary data.</text>
</comment>
<dbReference type="PANTHER" id="PTHR46140:SF1">
    <property type="entry name" value="VACUOLAR TRANSPORTER CHAPERONE COMPLEX SUBUNIT 4-RELATED"/>
    <property type="match status" value="1"/>
</dbReference>
<feature type="domain" description="SPX" evidence="8">
    <location>
        <begin position="1"/>
        <end position="163"/>
    </location>
</feature>
<dbReference type="CDD" id="cd14474">
    <property type="entry name" value="SPX_YDR089W"/>
    <property type="match status" value="1"/>
</dbReference>
<evidence type="ECO:0000256" key="3">
    <source>
        <dbReference type="ARBA" id="ARBA00022692"/>
    </source>
</evidence>
<dbReference type="InterPro" id="IPR051572">
    <property type="entry name" value="VTC_Complex_Subunit"/>
</dbReference>
<evidence type="ECO:0000256" key="2">
    <source>
        <dbReference type="ARBA" id="ARBA00022554"/>
    </source>
</evidence>
<organism evidence="9 10">
    <name type="scientific">Lasiosphaeris hirsuta</name>
    <dbReference type="NCBI Taxonomy" id="260670"/>
    <lineage>
        <taxon>Eukaryota</taxon>
        <taxon>Fungi</taxon>
        <taxon>Dikarya</taxon>
        <taxon>Ascomycota</taxon>
        <taxon>Pezizomycotina</taxon>
        <taxon>Sordariomycetes</taxon>
        <taxon>Sordariomycetidae</taxon>
        <taxon>Sordariales</taxon>
        <taxon>Lasiosphaeriaceae</taxon>
        <taxon>Lasiosphaeris</taxon>
    </lineage>
</organism>
<feature type="region of interest" description="Disordered" evidence="6">
    <location>
        <begin position="342"/>
        <end position="366"/>
    </location>
</feature>
<feature type="transmembrane region" description="Helical" evidence="7">
    <location>
        <begin position="396"/>
        <end position="420"/>
    </location>
</feature>
<dbReference type="GO" id="GO:0005774">
    <property type="term" value="C:vacuolar membrane"/>
    <property type="evidence" value="ECO:0007669"/>
    <property type="project" value="UniProtKB-SubCell"/>
</dbReference>
<dbReference type="PROSITE" id="PS51382">
    <property type="entry name" value="SPX"/>
    <property type="match status" value="1"/>
</dbReference>
<proteinExistence type="predicted"/>
<evidence type="ECO:0000256" key="4">
    <source>
        <dbReference type="ARBA" id="ARBA00022989"/>
    </source>
</evidence>
<dbReference type="InterPro" id="IPR004331">
    <property type="entry name" value="SPX_dom"/>
</dbReference>
<keyword evidence="4 7" id="KW-1133">Transmembrane helix</keyword>
<name>A0AA40A321_9PEZI</name>
<dbReference type="GO" id="GO:0006799">
    <property type="term" value="P:polyphosphate biosynthetic process"/>
    <property type="evidence" value="ECO:0007669"/>
    <property type="project" value="UniProtKB-ARBA"/>
</dbReference>
<reference evidence="9" key="1">
    <citation type="submission" date="2023-06" db="EMBL/GenBank/DDBJ databases">
        <title>Genome-scale phylogeny and comparative genomics of the fungal order Sordariales.</title>
        <authorList>
            <consortium name="Lawrence Berkeley National Laboratory"/>
            <person name="Hensen N."/>
            <person name="Bonometti L."/>
            <person name="Westerberg I."/>
            <person name="Brannstrom I.O."/>
            <person name="Guillou S."/>
            <person name="Cros-Aarteil S."/>
            <person name="Calhoun S."/>
            <person name="Haridas S."/>
            <person name="Kuo A."/>
            <person name="Mondo S."/>
            <person name="Pangilinan J."/>
            <person name="Riley R."/>
            <person name="Labutti K."/>
            <person name="Andreopoulos B."/>
            <person name="Lipzen A."/>
            <person name="Chen C."/>
            <person name="Yanf M."/>
            <person name="Daum C."/>
            <person name="Ng V."/>
            <person name="Clum A."/>
            <person name="Steindorff A."/>
            <person name="Ohm R."/>
            <person name="Martin F."/>
            <person name="Silar P."/>
            <person name="Natvig D."/>
            <person name="Lalanne C."/>
            <person name="Gautier V."/>
            <person name="Ament-Velasquez S.L."/>
            <person name="Kruys A."/>
            <person name="Hutchinson M.I."/>
            <person name="Powell A.J."/>
            <person name="Barry K."/>
            <person name="Miller A.N."/>
            <person name="Grigoriev I.V."/>
            <person name="Debuchy R."/>
            <person name="Gladieux P."/>
            <person name="Thoren M.H."/>
            <person name="Johannesson H."/>
        </authorList>
    </citation>
    <scope>NUCLEOTIDE SEQUENCE</scope>
    <source>
        <strain evidence="9">SMH4607-1</strain>
    </source>
</reference>
<evidence type="ECO:0000256" key="5">
    <source>
        <dbReference type="ARBA" id="ARBA00023136"/>
    </source>
</evidence>
<feature type="transmembrane region" description="Helical" evidence="7">
    <location>
        <begin position="432"/>
        <end position="453"/>
    </location>
</feature>
<comment type="subcellular location">
    <subcellularLocation>
        <location evidence="1">Vacuole membrane</location>
        <topology evidence="1">Multi-pass membrane protein</topology>
    </subcellularLocation>
</comment>
<evidence type="ECO:0000259" key="8">
    <source>
        <dbReference type="PROSITE" id="PS51382"/>
    </source>
</evidence>